<evidence type="ECO:0000313" key="2">
    <source>
        <dbReference type="Proteomes" id="UP001200034"/>
    </source>
</evidence>
<dbReference type="EMBL" id="JAJJHW010002585">
    <property type="protein sequence ID" value="KAH8370924.1"/>
    <property type="molecule type" value="Genomic_DNA"/>
</dbReference>
<protein>
    <submittedName>
        <fullName evidence="1">Uncharacterized protein</fullName>
    </submittedName>
</protein>
<accession>A0AAD4PKC9</accession>
<sequence>MAGIQCGVYDNTDNWVLTDKSKNFPDNAVLGGFDPNGYDNFVGRVAYSSSILPARIVVETGSASFTTDTVANAATSYEVLVYNETTTYHWVRSYDGYREKNAVSVGTSSTNDRVFVCRCRTDGALFIGTLYPAQRTCIVRFGDLPLRQIEKYEVLCGVYDNTDNWVLTDKSKNFPDNAVLGGFDPNGYDNFVGRVTYSASILPARIVAETGSASYNTESVANTATSYEVLVYNETTTYHWVRSYDGYREKNAVSVGTSSTNDRVFVCRCRTDGALFIGTLYPAQRTCIVRFGNLPLRQIEKYEVLVRK</sequence>
<dbReference type="AlphaFoldDB" id="A0AAD4PKC9"/>
<feature type="non-terminal residue" evidence="1">
    <location>
        <position position="1"/>
    </location>
</feature>
<dbReference type="Proteomes" id="UP001200034">
    <property type="component" value="Unassembled WGS sequence"/>
</dbReference>
<dbReference type="SMART" id="SM00696">
    <property type="entry name" value="DM9"/>
    <property type="match status" value="4"/>
</dbReference>
<reference evidence="1" key="1">
    <citation type="journal article" date="2021" name="Mol. Ecol. Resour.">
        <title>Phylogenomic analyses of the genus Drosophila reveals genomic signals of climate adaptation.</title>
        <authorList>
            <person name="Li F."/>
            <person name="Rane R.V."/>
            <person name="Luria V."/>
            <person name="Xiong Z."/>
            <person name="Chen J."/>
            <person name="Li Z."/>
            <person name="Catullo R.A."/>
            <person name="Griffin P.C."/>
            <person name="Schiffer M."/>
            <person name="Pearce S."/>
            <person name="Lee S.F."/>
            <person name="McElroy K."/>
            <person name="Stocker A."/>
            <person name="Shirriffs J."/>
            <person name="Cockerell F."/>
            <person name="Coppin C."/>
            <person name="Sgro C.M."/>
            <person name="Karger A."/>
            <person name="Cain J.W."/>
            <person name="Weber J.A."/>
            <person name="Santpere G."/>
            <person name="Kirschner M.W."/>
            <person name="Hoffmann A.A."/>
            <person name="Oakeshott J.G."/>
            <person name="Zhang G."/>
        </authorList>
    </citation>
    <scope>NUCLEOTIDE SEQUENCE</scope>
    <source>
        <strain evidence="1">BGI-SZ-2011g</strain>
    </source>
</reference>
<dbReference type="InterPro" id="IPR006616">
    <property type="entry name" value="DM9_repeat"/>
</dbReference>
<name>A0AAD4PKC9_9MUSC</name>
<organism evidence="1 2">
    <name type="scientific">Drosophila rubida</name>
    <dbReference type="NCBI Taxonomy" id="30044"/>
    <lineage>
        <taxon>Eukaryota</taxon>
        <taxon>Metazoa</taxon>
        <taxon>Ecdysozoa</taxon>
        <taxon>Arthropoda</taxon>
        <taxon>Hexapoda</taxon>
        <taxon>Insecta</taxon>
        <taxon>Pterygota</taxon>
        <taxon>Neoptera</taxon>
        <taxon>Endopterygota</taxon>
        <taxon>Diptera</taxon>
        <taxon>Brachycera</taxon>
        <taxon>Muscomorpha</taxon>
        <taxon>Ephydroidea</taxon>
        <taxon>Drosophilidae</taxon>
        <taxon>Drosophila</taxon>
    </lineage>
</organism>
<proteinExistence type="predicted"/>
<gene>
    <name evidence="1" type="ORF">KR093_005553</name>
</gene>
<keyword evidence="2" id="KW-1185">Reference proteome</keyword>
<comment type="caution">
    <text evidence="1">The sequence shown here is derived from an EMBL/GenBank/DDBJ whole genome shotgun (WGS) entry which is preliminary data.</text>
</comment>
<dbReference type="Pfam" id="PF11901">
    <property type="entry name" value="DM9"/>
    <property type="match status" value="2"/>
</dbReference>
<evidence type="ECO:0000313" key="1">
    <source>
        <dbReference type="EMBL" id="KAH8370924.1"/>
    </source>
</evidence>
<dbReference type="PANTHER" id="PTHR31649:SF10">
    <property type="entry name" value="IP19903P-RELATED"/>
    <property type="match status" value="1"/>
</dbReference>
<dbReference type="PANTHER" id="PTHR31649">
    <property type="entry name" value="AGAP009604-PA"/>
    <property type="match status" value="1"/>
</dbReference>